<dbReference type="RefSeq" id="WP_275781344.1">
    <property type="nucleotide sequence ID" value="NZ_BAABDE010000029.1"/>
</dbReference>
<evidence type="ECO:0000313" key="2">
    <source>
        <dbReference type="Proteomes" id="UP001501009"/>
    </source>
</evidence>
<dbReference type="EMBL" id="BAABDE010000029">
    <property type="protein sequence ID" value="GAA3832468.1"/>
    <property type="molecule type" value="Genomic_DNA"/>
</dbReference>
<name>A0ABP7J1L7_9ACTN</name>
<protein>
    <submittedName>
        <fullName evidence="1">Uncharacterized protein</fullName>
    </submittedName>
</protein>
<proteinExistence type="predicted"/>
<sequence length="93" mass="10569">MPALLVYKWASVYRKTAASLYIHGIADDWALVYSAVGWGQEIYQFPSPPQVDFTLYQGRVLRHVDGTVARKVTVSNDSDYPAEIHLHELYAKI</sequence>
<reference evidence="2" key="1">
    <citation type="journal article" date="2019" name="Int. J. Syst. Evol. Microbiol.">
        <title>The Global Catalogue of Microorganisms (GCM) 10K type strain sequencing project: providing services to taxonomists for standard genome sequencing and annotation.</title>
        <authorList>
            <consortium name="The Broad Institute Genomics Platform"/>
            <consortium name="The Broad Institute Genome Sequencing Center for Infectious Disease"/>
            <person name="Wu L."/>
            <person name="Ma J."/>
        </authorList>
    </citation>
    <scope>NUCLEOTIDE SEQUENCE [LARGE SCALE GENOMIC DNA]</scope>
    <source>
        <strain evidence="2">JCM 17138</strain>
    </source>
</reference>
<keyword evidence="2" id="KW-1185">Reference proteome</keyword>
<comment type="caution">
    <text evidence="1">The sequence shown here is derived from an EMBL/GenBank/DDBJ whole genome shotgun (WGS) entry which is preliminary data.</text>
</comment>
<organism evidence="1 2">
    <name type="scientific">Streptomyces coacervatus</name>
    <dbReference type="NCBI Taxonomy" id="647381"/>
    <lineage>
        <taxon>Bacteria</taxon>
        <taxon>Bacillati</taxon>
        <taxon>Actinomycetota</taxon>
        <taxon>Actinomycetes</taxon>
        <taxon>Kitasatosporales</taxon>
        <taxon>Streptomycetaceae</taxon>
        <taxon>Streptomyces</taxon>
    </lineage>
</organism>
<evidence type="ECO:0000313" key="1">
    <source>
        <dbReference type="EMBL" id="GAA3832468.1"/>
    </source>
</evidence>
<dbReference type="Proteomes" id="UP001501009">
    <property type="component" value="Unassembled WGS sequence"/>
</dbReference>
<accession>A0ABP7J1L7</accession>
<gene>
    <name evidence="1" type="ORF">GCM10022403_076990</name>
</gene>